<dbReference type="Proteomes" id="UP000218689">
    <property type="component" value="Unassembled WGS sequence"/>
</dbReference>
<dbReference type="AlphaFoldDB" id="A0A224XBI6"/>
<proteinExistence type="predicted"/>
<sequence length="108" mass="12733">MTFKEAYEKAERSARAHDGYVGVMAWNQILDRLQATYAPKIKMTKAQFDFYTIAIDLYDTLEDILNYRWDTPSITEDSYNDEVREIRILDDKTLALAWLYPELVEVVE</sequence>
<organism evidence="1 2">
    <name type="scientific">Pseudolactococcus reticulitermitis</name>
    <dbReference type="NCBI Taxonomy" id="2025039"/>
    <lineage>
        <taxon>Bacteria</taxon>
        <taxon>Bacillati</taxon>
        <taxon>Bacillota</taxon>
        <taxon>Bacilli</taxon>
        <taxon>Lactobacillales</taxon>
        <taxon>Streptococcaceae</taxon>
        <taxon>Pseudolactococcus</taxon>
    </lineage>
</organism>
<dbReference type="RefSeq" id="WP_094784355.1">
    <property type="nucleotide sequence ID" value="NZ_BEDT01000002.1"/>
</dbReference>
<dbReference type="EMBL" id="BEDT01000002">
    <property type="protein sequence ID" value="GAX47292.1"/>
    <property type="molecule type" value="Genomic_DNA"/>
</dbReference>
<name>A0A224XBI6_9LACT</name>
<evidence type="ECO:0000313" key="1">
    <source>
        <dbReference type="EMBL" id="GAX47292.1"/>
    </source>
</evidence>
<protein>
    <submittedName>
        <fullName evidence="1">Uncharacterized protein</fullName>
    </submittedName>
</protein>
<comment type="caution">
    <text evidence="1">The sequence shown here is derived from an EMBL/GenBank/DDBJ whole genome shotgun (WGS) entry which is preliminary data.</text>
</comment>
<dbReference type="OrthoDB" id="2149849at2"/>
<gene>
    <name evidence="1" type="ORF">RsY01_891</name>
</gene>
<evidence type="ECO:0000313" key="2">
    <source>
        <dbReference type="Proteomes" id="UP000218689"/>
    </source>
</evidence>
<keyword evidence="2" id="KW-1185">Reference proteome</keyword>
<reference evidence="2" key="1">
    <citation type="submission" date="2017-08" db="EMBL/GenBank/DDBJ databases">
        <title>Draft genome sequence of Lactococcus sp. strain Rs-Y01, isolated from the gut of the lower termite Reticulitermes speratus.</title>
        <authorList>
            <person name="Ohkuma M."/>
            <person name="Yuki M."/>
        </authorList>
    </citation>
    <scope>NUCLEOTIDE SEQUENCE [LARGE SCALE GENOMIC DNA]</scope>
    <source>
        <strain evidence="2">Rs-Y01</strain>
    </source>
</reference>
<accession>A0A224XBI6</accession>